<evidence type="ECO:0000256" key="1">
    <source>
        <dbReference type="SAM" id="Phobius"/>
    </source>
</evidence>
<dbReference type="Proteomes" id="UP000824128">
    <property type="component" value="Unassembled WGS sequence"/>
</dbReference>
<proteinExistence type="predicted"/>
<protein>
    <recommendedName>
        <fullName evidence="4">Spore maturation protein A</fullName>
    </recommendedName>
</protein>
<feature type="transmembrane region" description="Helical" evidence="1">
    <location>
        <begin position="161"/>
        <end position="183"/>
    </location>
</feature>
<evidence type="ECO:0008006" key="4">
    <source>
        <dbReference type="Google" id="ProtNLM"/>
    </source>
</evidence>
<reference evidence="2" key="2">
    <citation type="journal article" date="2021" name="PeerJ">
        <title>Extensive microbial diversity within the chicken gut microbiome revealed by metagenomics and culture.</title>
        <authorList>
            <person name="Gilroy R."/>
            <person name="Ravi A."/>
            <person name="Getino M."/>
            <person name="Pursley I."/>
            <person name="Horton D.L."/>
            <person name="Alikhan N.F."/>
            <person name="Baker D."/>
            <person name="Gharbi K."/>
            <person name="Hall N."/>
            <person name="Watson M."/>
            <person name="Adriaenssens E.M."/>
            <person name="Foster-Nyarko E."/>
            <person name="Jarju S."/>
            <person name="Secka A."/>
            <person name="Antonio M."/>
            <person name="Oren A."/>
            <person name="Chaudhuri R.R."/>
            <person name="La Ragione R."/>
            <person name="Hildebrand F."/>
            <person name="Pallen M.J."/>
        </authorList>
    </citation>
    <scope>NUCLEOTIDE SEQUENCE</scope>
    <source>
        <strain evidence="2">ChiGjej2B2-16831</strain>
    </source>
</reference>
<keyword evidence="1" id="KW-0472">Membrane</keyword>
<keyword evidence="1" id="KW-0812">Transmembrane</keyword>
<organism evidence="2 3">
    <name type="scientific">Candidatus Aphodomorpha intestinavium</name>
    <dbReference type="NCBI Taxonomy" id="2840672"/>
    <lineage>
        <taxon>Bacteria</taxon>
        <taxon>Bacillati</taxon>
        <taxon>Bacillota</taxon>
        <taxon>Clostridia</taxon>
        <taxon>Eubacteriales</taxon>
        <taxon>Candidatus Aphodomorpha</taxon>
    </lineage>
</organism>
<reference evidence="2" key="1">
    <citation type="submission" date="2020-10" db="EMBL/GenBank/DDBJ databases">
        <authorList>
            <person name="Gilroy R."/>
        </authorList>
    </citation>
    <scope>NUCLEOTIDE SEQUENCE</scope>
    <source>
        <strain evidence="2">ChiGjej2B2-16831</strain>
    </source>
</reference>
<evidence type="ECO:0000313" key="2">
    <source>
        <dbReference type="EMBL" id="HIU94088.1"/>
    </source>
</evidence>
<name>A0A9D1SSF9_9FIRM</name>
<keyword evidence="1" id="KW-1133">Transmembrane helix</keyword>
<comment type="caution">
    <text evidence="2">The sequence shown here is derived from an EMBL/GenBank/DDBJ whole genome shotgun (WGS) entry which is preliminary data.</text>
</comment>
<dbReference type="EMBL" id="DVNZ01000093">
    <property type="protein sequence ID" value="HIU94088.1"/>
    <property type="molecule type" value="Genomic_DNA"/>
</dbReference>
<sequence>MSYVFGAMLVSGLLALLVTQGGDAATAAMLAGAGEAVTLCLDLAGAYLLFMGLMGVAKRAGLMDALSRALSPAIRRLFPRAGGAEGPIALCFAANILGMGNAATPFGLEAMRALDRNNPRPGVATDEMCVLIAVNASALQLLPTGLLALRQAAGSAAPAAVVAPSLIASAVSTAVAVALCLACTRGGRRAPGRAGAQRARTAA</sequence>
<gene>
    <name evidence="2" type="ORF">IAD24_02905</name>
</gene>
<accession>A0A9D1SSF9</accession>
<dbReference type="AlphaFoldDB" id="A0A9D1SSF9"/>
<evidence type="ECO:0000313" key="3">
    <source>
        <dbReference type="Proteomes" id="UP000824128"/>
    </source>
</evidence>